<dbReference type="InParanoid" id="A0A7C8MZN3"/>
<keyword evidence="2" id="KW-0812">Transmembrane</keyword>
<evidence type="ECO:0000256" key="2">
    <source>
        <dbReference type="SAM" id="Phobius"/>
    </source>
</evidence>
<evidence type="ECO:0000256" key="1">
    <source>
        <dbReference type="SAM" id="MobiDB-lite"/>
    </source>
</evidence>
<gene>
    <name evidence="3" type="ORF">GQX73_g1483</name>
</gene>
<keyword evidence="2" id="KW-0472">Membrane</keyword>
<name>A0A7C8MZN3_9PEZI</name>
<evidence type="ECO:0000313" key="4">
    <source>
        <dbReference type="Proteomes" id="UP000481858"/>
    </source>
</evidence>
<dbReference type="AlphaFoldDB" id="A0A7C8MZN3"/>
<dbReference type="EMBL" id="WUBL01000008">
    <property type="protein sequence ID" value="KAF2972135.1"/>
    <property type="molecule type" value="Genomic_DNA"/>
</dbReference>
<evidence type="ECO:0000313" key="3">
    <source>
        <dbReference type="EMBL" id="KAF2972135.1"/>
    </source>
</evidence>
<feature type="transmembrane region" description="Helical" evidence="2">
    <location>
        <begin position="34"/>
        <end position="53"/>
    </location>
</feature>
<accession>A0A7C8MZN3</accession>
<feature type="compositionally biased region" description="Polar residues" evidence="1">
    <location>
        <begin position="150"/>
        <end position="160"/>
    </location>
</feature>
<feature type="compositionally biased region" description="Low complexity" evidence="1">
    <location>
        <begin position="200"/>
        <end position="209"/>
    </location>
</feature>
<dbReference type="Proteomes" id="UP000481858">
    <property type="component" value="Unassembled WGS sequence"/>
</dbReference>
<proteinExistence type="predicted"/>
<reference evidence="3 4" key="1">
    <citation type="submission" date="2019-12" db="EMBL/GenBank/DDBJ databases">
        <title>Draft genome sequence of the ascomycete Xylaria multiplex DSM 110363.</title>
        <authorList>
            <person name="Buettner E."/>
            <person name="Kellner H."/>
        </authorList>
    </citation>
    <scope>NUCLEOTIDE SEQUENCE [LARGE SCALE GENOMIC DNA]</scope>
    <source>
        <strain evidence="3 4">DSM 110363</strain>
    </source>
</reference>
<feature type="region of interest" description="Disordered" evidence="1">
    <location>
        <begin position="196"/>
        <end position="220"/>
    </location>
</feature>
<organism evidence="3 4">
    <name type="scientific">Xylaria multiplex</name>
    <dbReference type="NCBI Taxonomy" id="323545"/>
    <lineage>
        <taxon>Eukaryota</taxon>
        <taxon>Fungi</taxon>
        <taxon>Dikarya</taxon>
        <taxon>Ascomycota</taxon>
        <taxon>Pezizomycotina</taxon>
        <taxon>Sordariomycetes</taxon>
        <taxon>Xylariomycetidae</taxon>
        <taxon>Xylariales</taxon>
        <taxon>Xylariaceae</taxon>
        <taxon>Xylaria</taxon>
    </lineage>
</organism>
<keyword evidence="4" id="KW-1185">Reference proteome</keyword>
<feature type="region of interest" description="Disordered" evidence="1">
    <location>
        <begin position="146"/>
        <end position="165"/>
    </location>
</feature>
<comment type="caution">
    <text evidence="3">The sequence shown here is derived from an EMBL/GenBank/DDBJ whole genome shotgun (WGS) entry which is preliminary data.</text>
</comment>
<sequence length="233" mass="25536">MGAFDWWSPVEQADPRQTLYDSYVASRLNYLTSYYFTAVVVIVRSQSVLFLSFRVTSACFNARQASARITPPALYATYKSLTKHTHPPINSLIEYTFTTAMSASKASAISHAKDSTKSVLMQPLENANSYFPKGATALTPASTLAADTTETPLSSDSSALGNPLSPLDRDYTKPLHDVDIASQLTKQPTYWSVQGWVQRSASSSSQPASEDPEAKARKFEEAKKDLLASVGRF</sequence>
<dbReference type="OrthoDB" id="3563866at2759"/>
<protein>
    <submittedName>
        <fullName evidence="3">Uncharacterized protein</fullName>
    </submittedName>
</protein>
<keyword evidence="2" id="KW-1133">Transmembrane helix</keyword>